<dbReference type="EMBL" id="AP006618">
    <property type="protein sequence ID" value="BAD56358.1"/>
    <property type="molecule type" value="Genomic_DNA"/>
</dbReference>
<gene>
    <name evidence="1" type="ordered locus">NFA_15130</name>
</gene>
<keyword evidence="2" id="KW-1185">Reference proteome</keyword>
<dbReference type="AlphaFoldDB" id="Q5YZN3"/>
<accession>Q5YZN3</accession>
<dbReference type="KEGG" id="nfa:NFA_15130"/>
<proteinExistence type="predicted"/>
<dbReference type="Proteomes" id="UP000006820">
    <property type="component" value="Chromosome"/>
</dbReference>
<evidence type="ECO:0000313" key="2">
    <source>
        <dbReference type="Proteomes" id="UP000006820"/>
    </source>
</evidence>
<organism evidence="1 2">
    <name type="scientific">Nocardia farcinica (strain IFM 10152)</name>
    <dbReference type="NCBI Taxonomy" id="247156"/>
    <lineage>
        <taxon>Bacteria</taxon>
        <taxon>Bacillati</taxon>
        <taxon>Actinomycetota</taxon>
        <taxon>Actinomycetes</taxon>
        <taxon>Mycobacteriales</taxon>
        <taxon>Nocardiaceae</taxon>
        <taxon>Nocardia</taxon>
    </lineage>
</organism>
<reference evidence="1 2" key="1">
    <citation type="journal article" date="2004" name="Proc. Natl. Acad. Sci. U.S.A.">
        <title>The complete genomic sequence of Nocardia farcinica IFM 10152.</title>
        <authorList>
            <person name="Ishikawa J."/>
            <person name="Yamashita A."/>
            <person name="Mikami Y."/>
            <person name="Hoshino Y."/>
            <person name="Kurita H."/>
            <person name="Hotta K."/>
            <person name="Shiba T."/>
            <person name="Hattori M."/>
        </authorList>
    </citation>
    <scope>NUCLEOTIDE SEQUENCE [LARGE SCALE GENOMIC DNA]</scope>
    <source>
        <strain evidence="1 2">IFM 10152</strain>
    </source>
</reference>
<dbReference type="RefSeq" id="WP_011208043.1">
    <property type="nucleotide sequence ID" value="NC_006361.1"/>
</dbReference>
<dbReference type="GeneID" id="61132315"/>
<evidence type="ECO:0008006" key="3">
    <source>
        <dbReference type="Google" id="ProtNLM"/>
    </source>
</evidence>
<dbReference type="HOGENOM" id="CLU_165422_0_0_11"/>
<dbReference type="OrthoDB" id="1814561at2"/>
<sequence>MPPQRYRKKPVEIEAMHFTDVSAGSRIAEWCGGTNVDSPHEIRIDTLEGTMTATLGDWVIRGVKGEFYPIKDEIFRATYEPVES</sequence>
<dbReference type="STRING" id="247156.NFA_15130"/>
<evidence type="ECO:0000313" key="1">
    <source>
        <dbReference type="EMBL" id="BAD56358.1"/>
    </source>
</evidence>
<name>Q5YZN3_NOCFA</name>
<dbReference type="eggNOG" id="ENOG5033670">
    <property type="taxonomic scope" value="Bacteria"/>
</dbReference>
<protein>
    <recommendedName>
        <fullName evidence="3">Phage protein</fullName>
    </recommendedName>
</protein>